<dbReference type="EMBL" id="NTMR01000017">
    <property type="protein sequence ID" value="PBK03675.1"/>
    <property type="molecule type" value="Genomic_DNA"/>
</dbReference>
<dbReference type="Proteomes" id="UP000242313">
    <property type="component" value="Unassembled WGS sequence"/>
</dbReference>
<sequence length="130" mass="14424">MNQLLPVGVVGNRMREERHFVSAPHVFLQAWKRGVAIAGPEWFGDGTEAGLRTATNKWDLCPNLWVLNDALDILSGGKRLFLSVMVSFYNAEEGGAMLERCGFMGLADLAALDLERRQVIADLVLNYSGW</sequence>
<keyword evidence="2" id="KW-1185">Reference proteome</keyword>
<dbReference type="AlphaFoldDB" id="A0A2A3MGA7"/>
<gene>
    <name evidence="1" type="ORF">CNQ84_13960</name>
</gene>
<evidence type="ECO:0000313" key="1">
    <source>
        <dbReference type="EMBL" id="PBK03675.1"/>
    </source>
</evidence>
<organism evidence="1 2">
    <name type="scientific">Pseudomonas abyssi</name>
    <dbReference type="NCBI Taxonomy" id="170540"/>
    <lineage>
        <taxon>Bacteria</taxon>
        <taxon>Pseudomonadati</taxon>
        <taxon>Pseudomonadota</taxon>
        <taxon>Gammaproteobacteria</taxon>
        <taxon>Pseudomonadales</taxon>
        <taxon>Pseudomonadaceae</taxon>
        <taxon>Pseudomonas</taxon>
    </lineage>
</organism>
<evidence type="ECO:0000313" key="2">
    <source>
        <dbReference type="Proteomes" id="UP000242313"/>
    </source>
</evidence>
<reference evidence="1 2" key="1">
    <citation type="submission" date="2017-09" db="EMBL/GenBank/DDBJ databases">
        <title>Pseudomonas abyssi sp. nov. isolated from Abyssopelagic Water.</title>
        <authorList>
            <person name="Wei Y."/>
        </authorList>
    </citation>
    <scope>NUCLEOTIDE SEQUENCE [LARGE SCALE GENOMIC DNA]</scope>
    <source>
        <strain evidence="1 2">MT5</strain>
    </source>
</reference>
<proteinExistence type="predicted"/>
<comment type="caution">
    <text evidence="1">The sequence shown here is derived from an EMBL/GenBank/DDBJ whole genome shotgun (WGS) entry which is preliminary data.</text>
</comment>
<protein>
    <submittedName>
        <fullName evidence="1">Uncharacterized protein</fullName>
    </submittedName>
</protein>
<accession>A0A2A3MGA7</accession>
<dbReference type="RefSeq" id="WP_096005454.1">
    <property type="nucleotide sequence ID" value="NZ_NTMR01000017.1"/>
</dbReference>
<name>A0A2A3MGA7_9PSED</name>